<evidence type="ECO:0000259" key="4">
    <source>
        <dbReference type="PROSITE" id="PS50995"/>
    </source>
</evidence>
<keyword evidence="3" id="KW-0804">Transcription</keyword>
<reference evidence="5 6" key="1">
    <citation type="submission" date="2021-03" db="EMBL/GenBank/DDBJ databases">
        <title>Sequencing the genomes of 1000 actinobacteria strains.</title>
        <authorList>
            <person name="Klenk H.-P."/>
        </authorList>
    </citation>
    <scope>NUCLEOTIDE SEQUENCE [LARGE SCALE GENOMIC DNA]</scope>
    <source>
        <strain evidence="5 6">DSM 15797</strain>
    </source>
</reference>
<evidence type="ECO:0000313" key="6">
    <source>
        <dbReference type="Proteomes" id="UP001296993"/>
    </source>
</evidence>
<dbReference type="SMART" id="SM00347">
    <property type="entry name" value="HTH_MARR"/>
    <property type="match status" value="1"/>
</dbReference>
<proteinExistence type="predicted"/>
<dbReference type="RefSeq" id="WP_209999951.1">
    <property type="nucleotide sequence ID" value="NZ_BAAAJY010000011.1"/>
</dbReference>
<dbReference type="Proteomes" id="UP001296993">
    <property type="component" value="Unassembled WGS sequence"/>
</dbReference>
<keyword evidence="1" id="KW-0805">Transcription regulation</keyword>
<dbReference type="Gene3D" id="1.10.10.10">
    <property type="entry name" value="Winged helix-like DNA-binding domain superfamily/Winged helix DNA-binding domain"/>
    <property type="match status" value="1"/>
</dbReference>
<feature type="domain" description="HTH marR-type" evidence="4">
    <location>
        <begin position="1"/>
        <end position="125"/>
    </location>
</feature>
<dbReference type="PROSITE" id="PS50995">
    <property type="entry name" value="HTH_MARR_2"/>
    <property type="match status" value="1"/>
</dbReference>
<evidence type="ECO:0000313" key="5">
    <source>
        <dbReference type="EMBL" id="MBP2387594.1"/>
    </source>
</evidence>
<dbReference type="PANTHER" id="PTHR33164:SF57">
    <property type="entry name" value="MARR-FAMILY TRANSCRIPTIONAL REGULATOR"/>
    <property type="match status" value="1"/>
</dbReference>
<keyword evidence="2 5" id="KW-0238">DNA-binding</keyword>
<gene>
    <name evidence="5" type="ORF">JOF47_003105</name>
</gene>
<name>A0ABS4XIV3_9MICC</name>
<organism evidence="5 6">
    <name type="scientific">Paeniglutamicibacter kerguelensis</name>
    <dbReference type="NCBI Taxonomy" id="254788"/>
    <lineage>
        <taxon>Bacteria</taxon>
        <taxon>Bacillati</taxon>
        <taxon>Actinomycetota</taxon>
        <taxon>Actinomycetes</taxon>
        <taxon>Micrococcales</taxon>
        <taxon>Micrococcaceae</taxon>
        <taxon>Paeniglutamicibacter</taxon>
    </lineage>
</organism>
<keyword evidence="6" id="KW-1185">Reference proteome</keyword>
<dbReference type="InterPro" id="IPR000835">
    <property type="entry name" value="HTH_MarR-typ"/>
</dbReference>
<dbReference type="EMBL" id="JAGIOF010000001">
    <property type="protein sequence ID" value="MBP2387594.1"/>
    <property type="molecule type" value="Genomic_DNA"/>
</dbReference>
<evidence type="ECO:0000256" key="1">
    <source>
        <dbReference type="ARBA" id="ARBA00023015"/>
    </source>
</evidence>
<dbReference type="SUPFAM" id="SSF46785">
    <property type="entry name" value="Winged helix' DNA-binding domain"/>
    <property type="match status" value="1"/>
</dbReference>
<evidence type="ECO:0000256" key="2">
    <source>
        <dbReference type="ARBA" id="ARBA00023125"/>
    </source>
</evidence>
<accession>A0ABS4XIV3</accession>
<dbReference type="GO" id="GO:0003677">
    <property type="term" value="F:DNA binding"/>
    <property type="evidence" value="ECO:0007669"/>
    <property type="project" value="UniProtKB-KW"/>
</dbReference>
<dbReference type="InterPro" id="IPR039422">
    <property type="entry name" value="MarR/SlyA-like"/>
</dbReference>
<dbReference type="InterPro" id="IPR036388">
    <property type="entry name" value="WH-like_DNA-bd_sf"/>
</dbReference>
<dbReference type="PRINTS" id="PR00598">
    <property type="entry name" value="HTHMARR"/>
</dbReference>
<dbReference type="PANTHER" id="PTHR33164">
    <property type="entry name" value="TRANSCRIPTIONAL REGULATOR, MARR FAMILY"/>
    <property type="match status" value="1"/>
</dbReference>
<dbReference type="InterPro" id="IPR036390">
    <property type="entry name" value="WH_DNA-bd_sf"/>
</dbReference>
<dbReference type="Pfam" id="PF01047">
    <property type="entry name" value="MarR"/>
    <property type="match status" value="1"/>
</dbReference>
<protein>
    <submittedName>
        <fullName evidence="5">DNA-binding MarR family transcriptional regulator</fullName>
    </submittedName>
</protein>
<sequence>MVIRARMAIRKRATSIHPDLQPLGFKVLSILVREQAQQQVVLAEELEVDKATMSRTIKQLECQGLVNRVPDPADGRAMLVSITESARAGFAAAGSRSRAMLIERLSTWEPSEIKRFSVLLGRLNVSDVLRQEG</sequence>
<dbReference type="PROSITE" id="PS01117">
    <property type="entry name" value="HTH_MARR_1"/>
    <property type="match status" value="1"/>
</dbReference>
<comment type="caution">
    <text evidence="5">The sequence shown here is derived from an EMBL/GenBank/DDBJ whole genome shotgun (WGS) entry which is preliminary data.</text>
</comment>
<dbReference type="InterPro" id="IPR023187">
    <property type="entry name" value="Tscrpt_reg_MarR-type_CS"/>
</dbReference>
<evidence type="ECO:0000256" key="3">
    <source>
        <dbReference type="ARBA" id="ARBA00023163"/>
    </source>
</evidence>